<feature type="transmembrane region" description="Helical" evidence="10">
    <location>
        <begin position="302"/>
        <end position="323"/>
    </location>
</feature>
<dbReference type="Proteomes" id="UP000443153">
    <property type="component" value="Unassembled WGS sequence"/>
</dbReference>
<dbReference type="InterPro" id="IPR023214">
    <property type="entry name" value="HAD_sf"/>
</dbReference>
<dbReference type="InterPro" id="IPR051014">
    <property type="entry name" value="Cation_Transport_ATPase_IB"/>
</dbReference>
<dbReference type="InterPro" id="IPR008250">
    <property type="entry name" value="ATPase_P-typ_transduc_dom_A_sf"/>
</dbReference>
<reference evidence="13 14" key="1">
    <citation type="submission" date="2019-11" db="EMBL/GenBank/DDBJ databases">
        <title>Maribacter lutea sp. nov., a marine bacterium isolated from intertidal sand.</title>
        <authorList>
            <person name="Liu A."/>
        </authorList>
    </citation>
    <scope>NUCLEOTIDE SEQUENCE [LARGE SCALE GENOMIC DNA]</scope>
    <source>
        <strain evidence="13 14">RZ05</strain>
    </source>
</reference>
<dbReference type="EC" id="7.2.2.12" evidence="8"/>
<dbReference type="SUPFAM" id="SSF81665">
    <property type="entry name" value="Calcium ATPase, transmembrane domain M"/>
    <property type="match status" value="1"/>
</dbReference>
<evidence type="ECO:0000256" key="2">
    <source>
        <dbReference type="ARBA" id="ARBA00006024"/>
    </source>
</evidence>
<evidence type="ECO:0000256" key="9">
    <source>
        <dbReference type="ARBA" id="ARBA00047308"/>
    </source>
</evidence>
<keyword evidence="3 10" id="KW-0812">Transmembrane</keyword>
<feature type="transmembrane region" description="Helical" evidence="10">
    <location>
        <begin position="38"/>
        <end position="55"/>
    </location>
</feature>
<evidence type="ECO:0000259" key="12">
    <source>
        <dbReference type="Pfam" id="PF00122"/>
    </source>
</evidence>
<evidence type="ECO:0000256" key="1">
    <source>
        <dbReference type="ARBA" id="ARBA00004370"/>
    </source>
</evidence>
<dbReference type="GO" id="GO:0016887">
    <property type="term" value="F:ATP hydrolysis activity"/>
    <property type="evidence" value="ECO:0007669"/>
    <property type="project" value="InterPro"/>
</dbReference>
<keyword evidence="10" id="KW-1003">Cell membrane</keyword>
<dbReference type="NCBIfam" id="TIGR01512">
    <property type="entry name" value="ATPase-IB2_Cd"/>
    <property type="match status" value="1"/>
</dbReference>
<dbReference type="InterPro" id="IPR023298">
    <property type="entry name" value="ATPase_P-typ_TM_dom_sf"/>
</dbReference>
<evidence type="ECO:0000256" key="3">
    <source>
        <dbReference type="ARBA" id="ARBA00022692"/>
    </source>
</evidence>
<dbReference type="Pfam" id="PF00122">
    <property type="entry name" value="E1-E2_ATPase"/>
    <property type="match status" value="1"/>
</dbReference>
<dbReference type="GO" id="GO:0005886">
    <property type="term" value="C:plasma membrane"/>
    <property type="evidence" value="ECO:0007669"/>
    <property type="project" value="UniProtKB-SubCell"/>
</dbReference>
<dbReference type="SFLD" id="SFLDF00027">
    <property type="entry name" value="p-type_atpase"/>
    <property type="match status" value="1"/>
</dbReference>
<dbReference type="InterPro" id="IPR027256">
    <property type="entry name" value="P-typ_ATPase_IB"/>
</dbReference>
<feature type="domain" description="P-type ATPase A" evidence="12">
    <location>
        <begin position="152"/>
        <end position="251"/>
    </location>
</feature>
<feature type="region of interest" description="Disordered" evidence="11">
    <location>
        <begin position="1"/>
        <end position="30"/>
    </location>
</feature>
<dbReference type="SUPFAM" id="SSF56784">
    <property type="entry name" value="HAD-like"/>
    <property type="match status" value="1"/>
</dbReference>
<dbReference type="SFLD" id="SFLDS00003">
    <property type="entry name" value="Haloacid_Dehalogenase"/>
    <property type="match status" value="1"/>
</dbReference>
<feature type="transmembrane region" description="Helical" evidence="10">
    <location>
        <begin position="67"/>
        <end position="85"/>
    </location>
</feature>
<dbReference type="SFLD" id="SFLDG00002">
    <property type="entry name" value="C1.7:_P-type_atpase_like"/>
    <property type="match status" value="1"/>
</dbReference>
<dbReference type="InterPro" id="IPR044492">
    <property type="entry name" value="P_typ_ATPase_HD_dom"/>
</dbReference>
<dbReference type="SUPFAM" id="SSF81653">
    <property type="entry name" value="Calcium ATPase, transduction domain A"/>
    <property type="match status" value="1"/>
</dbReference>
<keyword evidence="13" id="KW-0378">Hydrolase</keyword>
<dbReference type="PANTHER" id="PTHR48085">
    <property type="entry name" value="CADMIUM/ZINC-TRANSPORTING ATPASE HMA2-RELATED"/>
    <property type="match status" value="1"/>
</dbReference>
<dbReference type="AlphaFoldDB" id="A0A6I2MVU8"/>
<evidence type="ECO:0000256" key="4">
    <source>
        <dbReference type="ARBA" id="ARBA00022723"/>
    </source>
</evidence>
<dbReference type="GO" id="GO:0005524">
    <property type="term" value="F:ATP binding"/>
    <property type="evidence" value="ECO:0007669"/>
    <property type="project" value="UniProtKB-UniRule"/>
</dbReference>
<gene>
    <name evidence="13" type="primary">cadA</name>
    <name evidence="13" type="ORF">GJ691_17180</name>
</gene>
<dbReference type="EMBL" id="WKJH01000030">
    <property type="protein sequence ID" value="MRX65886.1"/>
    <property type="molecule type" value="Genomic_DNA"/>
</dbReference>
<dbReference type="InterPro" id="IPR018303">
    <property type="entry name" value="ATPase_P-typ_P_site"/>
</dbReference>
<keyword evidence="5" id="KW-1278">Translocase</keyword>
<keyword evidence="14" id="KW-1185">Reference proteome</keyword>
<evidence type="ECO:0000256" key="11">
    <source>
        <dbReference type="SAM" id="MobiDB-lite"/>
    </source>
</evidence>
<evidence type="ECO:0000313" key="14">
    <source>
        <dbReference type="Proteomes" id="UP000443153"/>
    </source>
</evidence>
<dbReference type="InterPro" id="IPR023299">
    <property type="entry name" value="ATPase_P-typ_cyto_dom_N"/>
</dbReference>
<dbReference type="NCBIfam" id="TIGR01525">
    <property type="entry name" value="ATPase-IB_hvy"/>
    <property type="match status" value="1"/>
</dbReference>
<dbReference type="InterPro" id="IPR001757">
    <property type="entry name" value="P_typ_ATPase"/>
</dbReference>
<keyword evidence="7 10" id="KW-0472">Membrane</keyword>
<comment type="subcellular location">
    <subcellularLocation>
        <location evidence="10">Cell membrane</location>
    </subcellularLocation>
    <subcellularLocation>
        <location evidence="1">Membrane</location>
    </subcellularLocation>
</comment>
<dbReference type="RefSeq" id="WP_154369161.1">
    <property type="nucleotide sequence ID" value="NZ_WKJH01000030.1"/>
</dbReference>
<evidence type="ECO:0000256" key="7">
    <source>
        <dbReference type="ARBA" id="ARBA00023136"/>
    </source>
</evidence>
<accession>A0A6I2MVU8</accession>
<dbReference type="GO" id="GO:0046872">
    <property type="term" value="F:metal ion binding"/>
    <property type="evidence" value="ECO:0007669"/>
    <property type="project" value="UniProtKB-KW"/>
</dbReference>
<keyword evidence="10" id="KW-0067">ATP-binding</keyword>
<dbReference type="Pfam" id="PF00702">
    <property type="entry name" value="Hydrolase"/>
    <property type="match status" value="1"/>
</dbReference>
<dbReference type="InterPro" id="IPR036412">
    <property type="entry name" value="HAD-like_sf"/>
</dbReference>
<dbReference type="Gene3D" id="3.40.50.1000">
    <property type="entry name" value="HAD superfamily/HAD-like"/>
    <property type="match status" value="1"/>
</dbReference>
<dbReference type="NCBIfam" id="TIGR01494">
    <property type="entry name" value="ATPase_P-type"/>
    <property type="match status" value="1"/>
</dbReference>
<dbReference type="PRINTS" id="PR00119">
    <property type="entry name" value="CATATPASE"/>
</dbReference>
<feature type="transmembrane region" description="Helical" evidence="10">
    <location>
        <begin position="270"/>
        <end position="290"/>
    </location>
</feature>
<evidence type="ECO:0000313" key="13">
    <source>
        <dbReference type="EMBL" id="MRX65886.1"/>
    </source>
</evidence>
<evidence type="ECO:0000256" key="5">
    <source>
        <dbReference type="ARBA" id="ARBA00022967"/>
    </source>
</evidence>
<protein>
    <recommendedName>
        <fullName evidence="8">P-type Zn(2+) transporter</fullName>
        <ecNumber evidence="8">7.2.2.12</ecNumber>
    </recommendedName>
</protein>
<dbReference type="PRINTS" id="PR00941">
    <property type="entry name" value="CDATPASE"/>
</dbReference>
<dbReference type="PANTHER" id="PTHR48085:SF5">
    <property type="entry name" value="CADMIUM_ZINC-TRANSPORTING ATPASE HMA4-RELATED"/>
    <property type="match status" value="1"/>
</dbReference>
<dbReference type="GO" id="GO:0016463">
    <property type="term" value="F:P-type zinc transporter activity"/>
    <property type="evidence" value="ECO:0007669"/>
    <property type="project" value="UniProtKB-EC"/>
</dbReference>
<sequence length="654" mass="71353">MRKKKVNLRDLKPDSEKEHSHDDGHNHNSTESVSRLKTYIPAIISFIMLIVGITIDYFDALPFFEGWVRIIWYTIAYIPVGFPVISEGWNSIKNGEFFTEFFLMSIATLGAFAIGEYPEGVAVMLFYAVGELFQHAAVNRAKGNIKALLDVRPNEALVNRNDDFISVNPETVEIGEKIQVRVGEKVPLDGILLSDKGSFNTAALTGESKPDTVQKGASVFAGSINLDGVVEIETTKEFKNSSIARILDMVQNATARKSKTELFIRKFARIYTPIVVFLAIGLTLLPYFFVDDYVFRDWLYRALIFLVISCPCALVISIPLGYFGGLGAASRNGILFKGASFLDTMTKVNSMVMDKTGTVTKGVFKIKEVVNDSAYEKADFMKYLMAIEEQSTHPIAKAIMEYKVEGADYVASEVSEIAGKGLKGTINGKTVLVGNKALMTSNAIAVPSETDTIVESIVMVGIDGKFAGYVTIADELKEDAQQAIKEIRKSGISKIIMLSGDKDSITQQVAKKLGIDWAKGGLLPEDKLNEVEKLKAQPDTKVAFIGDGINDAPVLAASDVGIAMGGLGSDVAIETADVIIQNDQPSRIARAIKIGRSTRRIVWQNISLAFGIKIIVLILGAGGLATMWEAVFADVGVALLAILNAVRLQRMNWS</sequence>
<evidence type="ECO:0000256" key="8">
    <source>
        <dbReference type="ARBA" id="ARBA00039097"/>
    </source>
</evidence>
<feature type="compositionally biased region" description="Basic and acidic residues" evidence="11">
    <location>
        <begin position="7"/>
        <end position="28"/>
    </location>
</feature>
<dbReference type="GO" id="GO:0015086">
    <property type="term" value="F:cadmium ion transmembrane transporter activity"/>
    <property type="evidence" value="ECO:0007669"/>
    <property type="project" value="TreeGrafter"/>
</dbReference>
<dbReference type="Gene3D" id="2.70.150.10">
    <property type="entry name" value="Calcium-transporting ATPase, cytoplasmic transduction domain A"/>
    <property type="match status" value="1"/>
</dbReference>
<feature type="transmembrane region" description="Helical" evidence="10">
    <location>
        <begin position="601"/>
        <end position="621"/>
    </location>
</feature>
<comment type="similarity">
    <text evidence="2 10">Belongs to the cation transport ATPase (P-type) (TC 3.A.3) family. Type IB subfamily.</text>
</comment>
<keyword evidence="6 10" id="KW-1133">Transmembrane helix</keyword>
<evidence type="ECO:0000256" key="10">
    <source>
        <dbReference type="RuleBase" id="RU362081"/>
    </source>
</evidence>
<feature type="transmembrane region" description="Helical" evidence="10">
    <location>
        <begin position="627"/>
        <end position="646"/>
    </location>
</feature>
<name>A0A6I2MVU8_9FLAO</name>
<proteinExistence type="inferred from homology"/>
<comment type="catalytic activity">
    <reaction evidence="9">
        <text>Zn(2+)(in) + ATP + H2O = Zn(2+)(out) + ADP + phosphate + H(+)</text>
        <dbReference type="Rhea" id="RHEA:20621"/>
        <dbReference type="ChEBI" id="CHEBI:15377"/>
        <dbReference type="ChEBI" id="CHEBI:15378"/>
        <dbReference type="ChEBI" id="CHEBI:29105"/>
        <dbReference type="ChEBI" id="CHEBI:30616"/>
        <dbReference type="ChEBI" id="CHEBI:43474"/>
        <dbReference type="ChEBI" id="CHEBI:456216"/>
        <dbReference type="EC" id="7.2.2.12"/>
    </reaction>
</comment>
<comment type="caution">
    <text evidence="13">The sequence shown here is derived from an EMBL/GenBank/DDBJ whole genome shotgun (WGS) entry which is preliminary data.</text>
</comment>
<evidence type="ECO:0000256" key="6">
    <source>
        <dbReference type="ARBA" id="ARBA00022989"/>
    </source>
</evidence>
<dbReference type="OrthoDB" id="1521937at2"/>
<organism evidence="13 14">
    <name type="scientific">Maribacter luteus</name>
    <dbReference type="NCBI Taxonomy" id="2594478"/>
    <lineage>
        <taxon>Bacteria</taxon>
        <taxon>Pseudomonadati</taxon>
        <taxon>Bacteroidota</taxon>
        <taxon>Flavobacteriia</taxon>
        <taxon>Flavobacteriales</taxon>
        <taxon>Flavobacteriaceae</taxon>
        <taxon>Maribacter</taxon>
    </lineage>
</organism>
<dbReference type="Gene3D" id="3.40.1110.10">
    <property type="entry name" value="Calcium-transporting ATPase, cytoplasmic domain N"/>
    <property type="match status" value="1"/>
</dbReference>
<keyword evidence="4 10" id="KW-0479">Metal-binding</keyword>
<dbReference type="InterPro" id="IPR059000">
    <property type="entry name" value="ATPase_P-type_domA"/>
</dbReference>
<keyword evidence="10" id="KW-0547">Nucleotide-binding</keyword>
<dbReference type="PROSITE" id="PS00154">
    <property type="entry name" value="ATPASE_E1_E2"/>
    <property type="match status" value="1"/>
</dbReference>